<dbReference type="InterPro" id="IPR043143">
    <property type="entry name" value="Mal/L-sulf/L-lact_DH-like_NADP"/>
</dbReference>
<comment type="similarity">
    <text evidence="1">Belongs to the LDH2/MDH2 oxidoreductase family.</text>
</comment>
<protein>
    <submittedName>
        <fullName evidence="3">LDH2 family malate/lactate/ureidoglycolate dehydrogenase</fullName>
    </submittedName>
</protein>
<sequence length="358" mass="38746">MSSMEEIRIFYPDIYKWVVELFTATGMSEEDATITTDNLLSSDLRGIYSHGLIRLPIYIKRLLLKGVNPLAKPEVVREFGATALMDGNNGMGQVVGVHAMKLAIEKARQFGTGYVSVRGSNHYGAAAHFARMALEEDMIGITTTAGSNVMAPWGGTQSLLSNNPVAVAIPADRHESLVLDMAHSVVARGKILVAAKKKQAIPETWGLAPDGSPTTDPEEALRGTLRPVGDYKGYGMALVIGLLSGILPGGSFGLEIKDIYQDFTNAQNTGHTMQAVRIDCFMDPSEFKKRVDDAIDLMHQSPKAIGFEEILVPGEPESRMEKINREQGIPYSVALLKDLTTVSTDLGVSVPTQVLASQ</sequence>
<keyword evidence="4" id="KW-1185">Reference proteome</keyword>
<evidence type="ECO:0000256" key="2">
    <source>
        <dbReference type="ARBA" id="ARBA00023002"/>
    </source>
</evidence>
<dbReference type="Gene3D" id="3.30.1370.60">
    <property type="entry name" value="Hypothetical oxidoreductase yiak, domain 2"/>
    <property type="match status" value="1"/>
</dbReference>
<evidence type="ECO:0000313" key="4">
    <source>
        <dbReference type="Proteomes" id="UP001519343"/>
    </source>
</evidence>
<dbReference type="InterPro" id="IPR036111">
    <property type="entry name" value="Mal/L-sulfo/L-lacto_DH-like_sf"/>
</dbReference>
<reference evidence="3 4" key="1">
    <citation type="submission" date="2021-03" db="EMBL/GenBank/DDBJ databases">
        <title>Genomic Encyclopedia of Type Strains, Phase IV (KMG-IV): sequencing the most valuable type-strain genomes for metagenomic binning, comparative biology and taxonomic classification.</title>
        <authorList>
            <person name="Goeker M."/>
        </authorList>
    </citation>
    <scope>NUCLEOTIDE SEQUENCE [LARGE SCALE GENOMIC DNA]</scope>
    <source>
        <strain evidence="3 4">DSM 24738</strain>
    </source>
</reference>
<organism evidence="3 4">
    <name type="scientific">Ammoniphilus resinae</name>
    <dbReference type="NCBI Taxonomy" id="861532"/>
    <lineage>
        <taxon>Bacteria</taxon>
        <taxon>Bacillati</taxon>
        <taxon>Bacillota</taxon>
        <taxon>Bacilli</taxon>
        <taxon>Bacillales</taxon>
        <taxon>Paenibacillaceae</taxon>
        <taxon>Aneurinibacillus group</taxon>
        <taxon>Ammoniphilus</taxon>
    </lineage>
</organism>
<keyword evidence="2" id="KW-0560">Oxidoreductase</keyword>
<dbReference type="Pfam" id="PF02615">
    <property type="entry name" value="Ldh_2"/>
    <property type="match status" value="1"/>
</dbReference>
<dbReference type="PANTHER" id="PTHR11091">
    <property type="entry name" value="OXIDOREDUCTASE-RELATED"/>
    <property type="match status" value="1"/>
</dbReference>
<gene>
    <name evidence="3" type="ORF">J2Z37_001297</name>
</gene>
<dbReference type="InterPro" id="IPR003767">
    <property type="entry name" value="Malate/L-lactate_DH-like"/>
</dbReference>
<evidence type="ECO:0000313" key="3">
    <source>
        <dbReference type="EMBL" id="MBP1931300.1"/>
    </source>
</evidence>
<evidence type="ECO:0000256" key="1">
    <source>
        <dbReference type="ARBA" id="ARBA00006056"/>
    </source>
</evidence>
<comment type="caution">
    <text evidence="3">The sequence shown here is derived from an EMBL/GenBank/DDBJ whole genome shotgun (WGS) entry which is preliminary data.</text>
</comment>
<dbReference type="PANTHER" id="PTHR11091:SF0">
    <property type="entry name" value="MALATE DEHYDROGENASE"/>
    <property type="match status" value="1"/>
</dbReference>
<dbReference type="Gene3D" id="1.10.1530.10">
    <property type="match status" value="1"/>
</dbReference>
<proteinExistence type="inferred from homology"/>
<name>A0ABS4GN62_9BACL</name>
<dbReference type="EMBL" id="JAGGKT010000002">
    <property type="protein sequence ID" value="MBP1931300.1"/>
    <property type="molecule type" value="Genomic_DNA"/>
</dbReference>
<dbReference type="SUPFAM" id="SSF89733">
    <property type="entry name" value="L-sulfolactate dehydrogenase-like"/>
    <property type="match status" value="1"/>
</dbReference>
<accession>A0ABS4GN62</accession>
<dbReference type="Proteomes" id="UP001519343">
    <property type="component" value="Unassembled WGS sequence"/>
</dbReference>
<dbReference type="InterPro" id="IPR043144">
    <property type="entry name" value="Mal/L-sulf/L-lact_DH-like_ah"/>
</dbReference>